<dbReference type="SUPFAM" id="SSF52833">
    <property type="entry name" value="Thioredoxin-like"/>
    <property type="match status" value="1"/>
</dbReference>
<dbReference type="InterPro" id="IPR036249">
    <property type="entry name" value="Thioredoxin-like_sf"/>
</dbReference>
<dbReference type="Proteomes" id="UP001284601">
    <property type="component" value="Unassembled WGS sequence"/>
</dbReference>
<accession>A0ABU4HZV5</accession>
<dbReference type="Gene3D" id="3.40.30.10">
    <property type="entry name" value="Glutaredoxin"/>
    <property type="match status" value="1"/>
</dbReference>
<evidence type="ECO:0000259" key="1">
    <source>
        <dbReference type="Pfam" id="PF01323"/>
    </source>
</evidence>
<evidence type="ECO:0000313" key="3">
    <source>
        <dbReference type="Proteomes" id="UP001284601"/>
    </source>
</evidence>
<proteinExistence type="predicted"/>
<reference evidence="2 3" key="2">
    <citation type="submission" date="2023-10" db="EMBL/GenBank/DDBJ databases">
        <authorList>
            <person name="Han X.F."/>
        </authorList>
    </citation>
    <scope>NUCLEOTIDE SEQUENCE [LARGE SCALE GENOMIC DNA]</scope>
    <source>
        <strain evidence="2 3">KCTC 39840</strain>
    </source>
</reference>
<gene>
    <name evidence="2" type="ORF">R7226_31245</name>
</gene>
<organism evidence="2 3">
    <name type="scientific">Conexibacter stalactiti</name>
    <dbReference type="NCBI Taxonomy" id="1940611"/>
    <lineage>
        <taxon>Bacteria</taxon>
        <taxon>Bacillati</taxon>
        <taxon>Actinomycetota</taxon>
        <taxon>Thermoleophilia</taxon>
        <taxon>Solirubrobacterales</taxon>
        <taxon>Conexibacteraceae</taxon>
        <taxon>Conexibacter</taxon>
    </lineage>
</organism>
<evidence type="ECO:0000313" key="2">
    <source>
        <dbReference type="EMBL" id="MDW5598876.1"/>
    </source>
</evidence>
<keyword evidence="3" id="KW-1185">Reference proteome</keyword>
<protein>
    <submittedName>
        <fullName evidence="2">DsbA family protein</fullName>
    </submittedName>
</protein>
<name>A0ABU4HZV5_9ACTN</name>
<reference evidence="3" key="1">
    <citation type="submission" date="2023-07" db="EMBL/GenBank/DDBJ databases">
        <title>Conexibacter stalactiti sp. nov., isolated from stalactites in a lava cave and emended description of the genus Conexibacter.</title>
        <authorList>
            <person name="Lee S.D."/>
        </authorList>
    </citation>
    <scope>NUCLEOTIDE SEQUENCE [LARGE SCALE GENOMIC DNA]</scope>
    <source>
        <strain evidence="3">KCTC 39840</strain>
    </source>
</reference>
<feature type="domain" description="DSBA-like thioredoxin" evidence="1">
    <location>
        <begin position="7"/>
        <end position="165"/>
    </location>
</feature>
<dbReference type="RefSeq" id="WP_318601475.1">
    <property type="nucleotide sequence ID" value="NZ_JAWSTH010000207.1"/>
</dbReference>
<dbReference type="InterPro" id="IPR001853">
    <property type="entry name" value="DSBA-like_thioredoxin_dom"/>
</dbReference>
<sequence>MSFPIEVTEYTDAQCPWAWSAEPMKWRLRWLYGDSLAWTTRMIVLASDSEHYKRLDYSVEMMAAGFESFAARFGMPLDATVRPRLGATRPAAKAFVAARVHADAAVAERLLRRLRIHAMTNPTAMLEDEATIVAAAREAGIDVAVLERWLTDPAVERELQADMLATRSPAPAAVALSHKLARAAEDPSKWRYTAPSLVFTRTSDRVTIEAPGFQPSLAYEVAVANLDPTIERRAAPASVGELLEWAGEPLATQEVAEVLGISREQAREQLAEATGAVEQQAGSDGFWALDTAAVAQAA</sequence>
<comment type="caution">
    <text evidence="2">The sequence shown here is derived from an EMBL/GenBank/DDBJ whole genome shotgun (WGS) entry which is preliminary data.</text>
</comment>
<dbReference type="EMBL" id="JAWSTH010000207">
    <property type="protein sequence ID" value="MDW5598876.1"/>
    <property type="molecule type" value="Genomic_DNA"/>
</dbReference>
<dbReference type="Pfam" id="PF01323">
    <property type="entry name" value="DSBA"/>
    <property type="match status" value="1"/>
</dbReference>